<evidence type="ECO:0000313" key="2">
    <source>
        <dbReference type="Proteomes" id="UP000478571"/>
    </source>
</evidence>
<comment type="caution">
    <text evidence="1">The sequence shown here is derived from an EMBL/GenBank/DDBJ whole genome shotgun (WGS) entry which is preliminary data.</text>
</comment>
<reference evidence="1 2" key="1">
    <citation type="submission" date="2020-01" db="EMBL/GenBank/DDBJ databases">
        <title>Draft Genome Sequence of Vibrio sp. strain OCN044, Isolated from a Healthy Coral at Palmyra Atoll.</title>
        <authorList>
            <person name="Videau P."/>
            <person name="Loughran R."/>
            <person name="Esquivel A."/>
            <person name="Deadmond M."/>
            <person name="Paddock B.E."/>
            <person name="Saw J.H."/>
            <person name="Ushijima B."/>
        </authorList>
    </citation>
    <scope>NUCLEOTIDE SEQUENCE [LARGE SCALE GENOMIC DNA]</scope>
    <source>
        <strain evidence="1 2">OCN044</strain>
    </source>
</reference>
<dbReference type="AlphaFoldDB" id="A0A6L8M271"/>
<name>A0A6L8M271_9VIBR</name>
<gene>
    <name evidence="1" type="ORF">GTG28_20710</name>
</gene>
<keyword evidence="2" id="KW-1185">Reference proteome</keyword>
<dbReference type="RefSeq" id="WP_160933161.1">
    <property type="nucleotide sequence ID" value="NZ_WWEU01000017.1"/>
</dbReference>
<proteinExistence type="predicted"/>
<protein>
    <submittedName>
        <fullName evidence="1">Uncharacterized protein</fullName>
    </submittedName>
</protein>
<sequence length="187" mass="21911">MTIKNQDILKRFGNKHFESGRVRRHKLNVPLENITEVVIRPLTLAEHCELDDGENMDEIEIISVMTSLDEETLEELKTPDWNAIVGHVNELRNSNSYQLAKKRYQPKDHKVAIIFVDEPYWVEFEEPSVGLSRKLSKQKDRMKRLELYLSNLTDLSPDQIKSMPMPDYNMLDAVVTDFLSQRADYFQ</sequence>
<evidence type="ECO:0000313" key="1">
    <source>
        <dbReference type="EMBL" id="MYM61626.1"/>
    </source>
</evidence>
<organism evidence="1 2">
    <name type="scientific">Vibrio tetraodonis subsp. pristinus</name>
    <dbReference type="NCBI Taxonomy" id="2695891"/>
    <lineage>
        <taxon>Bacteria</taxon>
        <taxon>Pseudomonadati</taxon>
        <taxon>Pseudomonadota</taxon>
        <taxon>Gammaproteobacteria</taxon>
        <taxon>Vibrionales</taxon>
        <taxon>Vibrionaceae</taxon>
        <taxon>Vibrio</taxon>
    </lineage>
</organism>
<dbReference type="Proteomes" id="UP000478571">
    <property type="component" value="Unassembled WGS sequence"/>
</dbReference>
<accession>A0A6L8M271</accession>
<dbReference type="EMBL" id="WWEU01000017">
    <property type="protein sequence ID" value="MYM61626.1"/>
    <property type="molecule type" value="Genomic_DNA"/>
</dbReference>